<feature type="transmembrane region" description="Helical" evidence="1">
    <location>
        <begin position="97"/>
        <end position="115"/>
    </location>
</feature>
<evidence type="ECO:0000313" key="6">
    <source>
        <dbReference type="Proteomes" id="UP000271590"/>
    </source>
</evidence>
<reference evidence="4 5" key="2">
    <citation type="submission" date="2018-12" db="EMBL/GenBank/DDBJ databases">
        <title>The genome sequences of strain 502.</title>
        <authorList>
            <person name="Gao J."/>
            <person name="Sun J."/>
        </authorList>
    </citation>
    <scope>NUCLEOTIDE SEQUENCE [LARGE SCALE GENOMIC DNA]</scope>
    <source>
        <strain evidence="4 5">502</strain>
    </source>
</reference>
<dbReference type="InterPro" id="IPR036938">
    <property type="entry name" value="PAP2/HPO_sf"/>
</dbReference>
<feature type="transmembrane region" description="Helical" evidence="1">
    <location>
        <begin position="53"/>
        <end position="77"/>
    </location>
</feature>
<evidence type="ECO:0000256" key="1">
    <source>
        <dbReference type="SAM" id="Phobius"/>
    </source>
</evidence>
<keyword evidence="1" id="KW-1133">Transmembrane helix</keyword>
<dbReference type="Gene3D" id="1.20.144.10">
    <property type="entry name" value="Phosphatidic acid phosphatase type 2/haloperoxidase"/>
    <property type="match status" value="1"/>
</dbReference>
<reference evidence="3 6" key="1">
    <citation type="submission" date="2018-11" db="EMBL/GenBank/DDBJ databases">
        <title>The genome of Variovorax sp T529.</title>
        <authorList>
            <person name="Gao J."/>
        </authorList>
    </citation>
    <scope>NUCLEOTIDE SEQUENCE [LARGE SCALE GENOMIC DNA]</scope>
    <source>
        <strain evidence="3 6">T529</strain>
    </source>
</reference>
<feature type="transmembrane region" description="Helical" evidence="1">
    <location>
        <begin position="151"/>
        <end position="171"/>
    </location>
</feature>
<sequence>MEELNLLVFLSIAAGHEPRAWLVSAAAAIAVGGPWLCAVLLGRTAWLHPRERAFLLAVLACAALASMLAHALAAGLNRPRPFMVGLSPMYIEHGARGSLPSAHATVMFTVALLCLRRRALRSAGAVIFALGSLTGWARIHVGVHFPLDIPAGLLLALVLAAAFSALGAVVARISRGSTQSS</sequence>
<evidence type="ECO:0000313" key="3">
    <source>
        <dbReference type="EMBL" id="RRH86772.1"/>
    </source>
</evidence>
<organism evidence="3 6">
    <name type="scientific">Variovorax beijingensis</name>
    <dbReference type="NCBI Taxonomy" id="2496117"/>
    <lineage>
        <taxon>Bacteria</taxon>
        <taxon>Pseudomonadati</taxon>
        <taxon>Pseudomonadota</taxon>
        <taxon>Betaproteobacteria</taxon>
        <taxon>Burkholderiales</taxon>
        <taxon>Comamonadaceae</taxon>
        <taxon>Variovorax</taxon>
    </lineage>
</organism>
<dbReference type="SMART" id="SM00014">
    <property type="entry name" value="acidPPc"/>
    <property type="match status" value="1"/>
</dbReference>
<evidence type="ECO:0000313" key="5">
    <source>
        <dbReference type="Proteomes" id="UP000271137"/>
    </source>
</evidence>
<dbReference type="InterPro" id="IPR000326">
    <property type="entry name" value="PAP2/HPO"/>
</dbReference>
<feature type="transmembrane region" description="Helical" evidence="1">
    <location>
        <begin position="122"/>
        <end position="139"/>
    </location>
</feature>
<gene>
    <name evidence="3" type="ORF">EH244_19380</name>
    <name evidence="4" type="ORF">EJO66_20405</name>
</gene>
<keyword evidence="5" id="KW-1185">Reference proteome</keyword>
<dbReference type="EMBL" id="RQXU01000011">
    <property type="protein sequence ID" value="RRH86772.1"/>
    <property type="molecule type" value="Genomic_DNA"/>
</dbReference>
<dbReference type="Pfam" id="PF01569">
    <property type="entry name" value="PAP2"/>
    <property type="match status" value="1"/>
</dbReference>
<name>A0A3P3ELV5_9BURK</name>
<dbReference type="Proteomes" id="UP000271590">
    <property type="component" value="Unassembled WGS sequence"/>
</dbReference>
<keyword evidence="1" id="KW-0812">Transmembrane</keyword>
<dbReference type="Proteomes" id="UP000271137">
    <property type="component" value="Unassembled WGS sequence"/>
</dbReference>
<accession>A0A3P3ELV5</accession>
<keyword evidence="1" id="KW-0472">Membrane</keyword>
<proteinExistence type="predicted"/>
<feature type="domain" description="Phosphatidic acid phosphatase type 2/haloperoxidase" evidence="2">
    <location>
        <begin position="54"/>
        <end position="164"/>
    </location>
</feature>
<dbReference type="AlphaFoldDB" id="A0A3P3ELV5"/>
<dbReference type="SUPFAM" id="SSF48317">
    <property type="entry name" value="Acid phosphatase/Vanadium-dependent haloperoxidase"/>
    <property type="match status" value="1"/>
</dbReference>
<dbReference type="RefSeq" id="WP_124959989.1">
    <property type="nucleotide sequence ID" value="NZ_CBFHCE010000047.1"/>
</dbReference>
<evidence type="ECO:0000313" key="4">
    <source>
        <dbReference type="EMBL" id="RSZ32817.1"/>
    </source>
</evidence>
<dbReference type="EMBL" id="RXFQ01000012">
    <property type="protein sequence ID" value="RSZ32817.1"/>
    <property type="molecule type" value="Genomic_DNA"/>
</dbReference>
<comment type="caution">
    <text evidence="3">The sequence shown here is derived from an EMBL/GenBank/DDBJ whole genome shotgun (WGS) entry which is preliminary data.</text>
</comment>
<evidence type="ECO:0000259" key="2">
    <source>
        <dbReference type="SMART" id="SM00014"/>
    </source>
</evidence>
<feature type="transmembrane region" description="Helical" evidence="1">
    <location>
        <begin position="20"/>
        <end position="41"/>
    </location>
</feature>
<protein>
    <submittedName>
        <fullName evidence="3">Phosphatase PAP2 family protein</fullName>
    </submittedName>
</protein>